<dbReference type="RefSeq" id="WP_344007091.1">
    <property type="nucleotide sequence ID" value="NZ_BAAAMY010000005.1"/>
</dbReference>
<accession>A0ABP5ATU0</accession>
<dbReference type="InterPro" id="IPR050177">
    <property type="entry name" value="Lipid_A_modif_metabolic_enz"/>
</dbReference>
<comment type="caution">
    <text evidence="2">The sequence shown here is derived from an EMBL/GenBank/DDBJ whole genome shotgun (WGS) entry which is preliminary data.</text>
</comment>
<proteinExistence type="predicted"/>
<sequence length="337" mass="36282">MRVLVTGADGYLGRLLVTELERGGHEVSTLDAGLYRAGLLEAGAPMARQADTRELDAAPFAGQQAVVHLAELSNDPLGELDSDLTVEINHRASVRLADLAAEAGVERFVYFSSCSVYGATGETIVDEDGPTTPLTTYARCKVAVEQDLLGVERPGLTPVILRNATVYGPSPALRLDLAINEFTYDAVVHGAVSMRSAGTSWRPFVHAGDIAIAARALLEAPLDRVGREIVNVGSDEATITVRQAADLVAQAAGVEVQVADPSPDLRDYRVSFAKLGRLVPDVRMRPIGDGIADLAGFVRDHADEFRARPKDDFFRLALLKRQIEATELDGRLRRTEA</sequence>
<dbReference type="Gene3D" id="3.40.50.720">
    <property type="entry name" value="NAD(P)-binding Rossmann-like Domain"/>
    <property type="match status" value="1"/>
</dbReference>
<evidence type="ECO:0000313" key="2">
    <source>
        <dbReference type="EMBL" id="GAA1920029.1"/>
    </source>
</evidence>
<dbReference type="SUPFAM" id="SSF51735">
    <property type="entry name" value="NAD(P)-binding Rossmann-fold domains"/>
    <property type="match status" value="1"/>
</dbReference>
<dbReference type="PANTHER" id="PTHR43245:SF23">
    <property type="entry name" value="NAD(P)-BINDING DOMAIN-CONTAINING PROTEIN"/>
    <property type="match status" value="1"/>
</dbReference>
<evidence type="ECO:0000259" key="1">
    <source>
        <dbReference type="Pfam" id="PF01370"/>
    </source>
</evidence>
<gene>
    <name evidence="2" type="ORF">GCM10009737_21950</name>
</gene>
<dbReference type="InterPro" id="IPR036291">
    <property type="entry name" value="NAD(P)-bd_dom_sf"/>
</dbReference>
<evidence type="ECO:0000313" key="3">
    <source>
        <dbReference type="Proteomes" id="UP001501612"/>
    </source>
</evidence>
<dbReference type="PANTHER" id="PTHR43245">
    <property type="entry name" value="BIFUNCTIONAL POLYMYXIN RESISTANCE PROTEIN ARNA"/>
    <property type="match status" value="1"/>
</dbReference>
<keyword evidence="3" id="KW-1185">Reference proteome</keyword>
<dbReference type="InterPro" id="IPR001509">
    <property type="entry name" value="Epimerase_deHydtase"/>
</dbReference>
<organism evidence="2 3">
    <name type="scientific">Nocardioides lentus</name>
    <dbReference type="NCBI Taxonomy" id="338077"/>
    <lineage>
        <taxon>Bacteria</taxon>
        <taxon>Bacillati</taxon>
        <taxon>Actinomycetota</taxon>
        <taxon>Actinomycetes</taxon>
        <taxon>Propionibacteriales</taxon>
        <taxon>Nocardioidaceae</taxon>
        <taxon>Nocardioides</taxon>
    </lineage>
</organism>
<dbReference type="CDD" id="cd08946">
    <property type="entry name" value="SDR_e"/>
    <property type="match status" value="1"/>
</dbReference>
<protein>
    <submittedName>
        <fullName evidence="2">SDR family oxidoreductase</fullName>
    </submittedName>
</protein>
<name>A0ABP5ATU0_9ACTN</name>
<dbReference type="Proteomes" id="UP001501612">
    <property type="component" value="Unassembled WGS sequence"/>
</dbReference>
<dbReference type="EMBL" id="BAAAMY010000005">
    <property type="protein sequence ID" value="GAA1920029.1"/>
    <property type="molecule type" value="Genomic_DNA"/>
</dbReference>
<feature type="domain" description="NAD-dependent epimerase/dehydratase" evidence="1">
    <location>
        <begin position="3"/>
        <end position="233"/>
    </location>
</feature>
<dbReference type="Pfam" id="PF01370">
    <property type="entry name" value="Epimerase"/>
    <property type="match status" value="1"/>
</dbReference>
<reference evidence="3" key="1">
    <citation type="journal article" date="2019" name="Int. J. Syst. Evol. Microbiol.">
        <title>The Global Catalogue of Microorganisms (GCM) 10K type strain sequencing project: providing services to taxonomists for standard genome sequencing and annotation.</title>
        <authorList>
            <consortium name="The Broad Institute Genomics Platform"/>
            <consortium name="The Broad Institute Genome Sequencing Center for Infectious Disease"/>
            <person name="Wu L."/>
            <person name="Ma J."/>
        </authorList>
    </citation>
    <scope>NUCLEOTIDE SEQUENCE [LARGE SCALE GENOMIC DNA]</scope>
    <source>
        <strain evidence="3">JCM 14046</strain>
    </source>
</reference>